<feature type="domain" description="Amidohydrolase-related" evidence="2">
    <location>
        <begin position="110"/>
        <end position="466"/>
    </location>
</feature>
<dbReference type="InterPro" id="IPR006311">
    <property type="entry name" value="TAT_signal"/>
</dbReference>
<reference evidence="3 4" key="1">
    <citation type="submission" date="2018-06" db="EMBL/GenBank/DDBJ databases">
        <title>Genomic Encyclopedia of Type Strains, Phase IV (KMG-IV): sequencing the most valuable type-strain genomes for metagenomic binning, comparative biology and taxonomic classification.</title>
        <authorList>
            <person name="Goeker M."/>
        </authorList>
    </citation>
    <scope>NUCLEOTIDE SEQUENCE [LARGE SCALE GENOMIC DNA]</scope>
    <source>
        <strain evidence="3 4">DSM 44599</strain>
    </source>
</reference>
<name>A0A366DTH5_9NOCA</name>
<dbReference type="GO" id="GO:0016810">
    <property type="term" value="F:hydrolase activity, acting on carbon-nitrogen (but not peptide) bonds"/>
    <property type="evidence" value="ECO:0007669"/>
    <property type="project" value="InterPro"/>
</dbReference>
<dbReference type="OrthoDB" id="3514520at2"/>
<dbReference type="PROSITE" id="PS51318">
    <property type="entry name" value="TAT"/>
    <property type="match status" value="1"/>
</dbReference>
<dbReference type="EMBL" id="QNRE01000003">
    <property type="protein sequence ID" value="RBO92799.1"/>
    <property type="molecule type" value="Genomic_DNA"/>
</dbReference>
<dbReference type="InterPro" id="IPR006680">
    <property type="entry name" value="Amidohydro-rel"/>
</dbReference>
<evidence type="ECO:0000313" key="3">
    <source>
        <dbReference type="EMBL" id="RBO92799.1"/>
    </source>
</evidence>
<keyword evidence="4" id="KW-1185">Reference proteome</keyword>
<keyword evidence="3" id="KW-0378">Hydrolase</keyword>
<dbReference type="InterPro" id="IPR032466">
    <property type="entry name" value="Metal_Hydrolase"/>
</dbReference>
<dbReference type="SUPFAM" id="SSF51556">
    <property type="entry name" value="Metallo-dependent hydrolases"/>
    <property type="match status" value="1"/>
</dbReference>
<dbReference type="PANTHER" id="PTHR43135:SF3">
    <property type="entry name" value="ALPHA-D-RIBOSE 1-METHYLPHOSPHONATE 5-TRIPHOSPHATE DIPHOSPHATASE"/>
    <property type="match status" value="1"/>
</dbReference>
<comment type="caution">
    <text evidence="3">The sequence shown here is derived from an EMBL/GenBank/DDBJ whole genome shotgun (WGS) entry which is preliminary data.</text>
</comment>
<feature type="region of interest" description="Disordered" evidence="1">
    <location>
        <begin position="39"/>
        <end position="60"/>
    </location>
</feature>
<evidence type="ECO:0000313" key="4">
    <source>
        <dbReference type="Proteomes" id="UP000252586"/>
    </source>
</evidence>
<dbReference type="Gene3D" id="3.20.20.140">
    <property type="entry name" value="Metal-dependent hydrolases"/>
    <property type="match status" value="1"/>
</dbReference>
<evidence type="ECO:0000259" key="2">
    <source>
        <dbReference type="Pfam" id="PF01979"/>
    </source>
</evidence>
<organism evidence="3 4">
    <name type="scientific">Nocardia puris</name>
    <dbReference type="NCBI Taxonomy" id="208602"/>
    <lineage>
        <taxon>Bacteria</taxon>
        <taxon>Bacillati</taxon>
        <taxon>Actinomycetota</taxon>
        <taxon>Actinomycetes</taxon>
        <taxon>Mycobacteriales</taxon>
        <taxon>Nocardiaceae</taxon>
        <taxon>Nocardia</taxon>
    </lineage>
</organism>
<dbReference type="InterPro" id="IPR051781">
    <property type="entry name" value="Metallo-dep_Hydrolase"/>
</dbReference>
<dbReference type="InterPro" id="IPR011059">
    <property type="entry name" value="Metal-dep_hydrolase_composite"/>
</dbReference>
<protein>
    <submittedName>
        <fullName evidence="3">Imidazolonepropionase-like amidohydrolase</fullName>
    </submittedName>
</protein>
<gene>
    <name evidence="3" type="ORF">DFR74_103445</name>
</gene>
<proteinExistence type="predicted"/>
<dbReference type="CDD" id="cd01299">
    <property type="entry name" value="Met_dep_hydrolase_A"/>
    <property type="match status" value="1"/>
</dbReference>
<dbReference type="STRING" id="1210090.GCA_001613185_02555"/>
<dbReference type="InterPro" id="IPR057744">
    <property type="entry name" value="OTAase-like"/>
</dbReference>
<dbReference type="PANTHER" id="PTHR43135">
    <property type="entry name" value="ALPHA-D-RIBOSE 1-METHYLPHOSPHONATE 5-TRIPHOSPHATE DIPHOSPHATASE"/>
    <property type="match status" value="1"/>
</dbReference>
<evidence type="ECO:0000256" key="1">
    <source>
        <dbReference type="SAM" id="MobiDB-lite"/>
    </source>
</evidence>
<dbReference type="Proteomes" id="UP000252586">
    <property type="component" value="Unassembled WGS sequence"/>
</dbReference>
<dbReference type="AlphaFoldDB" id="A0A366DTH5"/>
<accession>A0A366DTH5</accession>
<sequence length="472" mass="50339">MSQSPGCSCRLSAGLTRRHFFAVLGVASIGAAVLTSACTSDDPSPVQATTTPAPPPKPDSLFRNVRVLDVRQGVLGDPTDVLIRGNTISAIGTGQPAADQTEVIDGRGRTLMPGLIDNHVHLVFGSASMADLNDPEKTPEFYARAALTSAGEMLMRGFTSVRDMGGPIFPLKAAIDAGQAKGPRVWPSGAMISQTSGHGDFRTPEERSRRFTGKQSRAEEIGATFIVDGRDEVLTAARENLRMGASQLKLTAGGGTSSAYDPVDVTQFTLDELRAAVDAAGDWNTYVAVHAYTPKAVQRSVEAGVLCVEHGQLLDEPTVNLLAERGVWLSGQYLRPNTESMSAERRAKRQAVLEGNSVVWPMAKNAGVKLAWGTDFLFEPELNAEQNNFLLPLAEWFSPAELLRLATLDNAGLLALSGLRSPYQGTLGVVEPNALADLILVNGDPLADIDLIGDPTTNFDVIMKDGVIYKNA</sequence>
<dbReference type="Pfam" id="PF01979">
    <property type="entry name" value="Amidohydro_1"/>
    <property type="match status" value="1"/>
</dbReference>
<dbReference type="Gene3D" id="2.30.40.10">
    <property type="entry name" value="Urease, subunit C, domain 1"/>
    <property type="match status" value="1"/>
</dbReference>
<dbReference type="SUPFAM" id="SSF51338">
    <property type="entry name" value="Composite domain of metallo-dependent hydrolases"/>
    <property type="match status" value="1"/>
</dbReference>